<dbReference type="SUPFAM" id="SSF57850">
    <property type="entry name" value="RING/U-box"/>
    <property type="match status" value="1"/>
</dbReference>
<dbReference type="GO" id="GO:0061630">
    <property type="term" value="F:ubiquitin protein ligase activity"/>
    <property type="evidence" value="ECO:0007669"/>
    <property type="project" value="TreeGrafter"/>
</dbReference>
<dbReference type="OMA" id="NCTEANT"/>
<dbReference type="SMART" id="SM00557">
    <property type="entry name" value="IG_FLMN"/>
    <property type="match status" value="1"/>
</dbReference>
<dbReference type="CDD" id="cd05819">
    <property type="entry name" value="NHL"/>
    <property type="match status" value="1"/>
</dbReference>
<dbReference type="Gene3D" id="3.30.160.60">
    <property type="entry name" value="Classic Zinc Finger"/>
    <property type="match status" value="1"/>
</dbReference>
<keyword evidence="4 6" id="KW-0863">Zinc-finger</keyword>
<feature type="coiled-coil region" evidence="9">
    <location>
        <begin position="204"/>
        <end position="256"/>
    </location>
</feature>
<name>A0A913YBC6_EXADI</name>
<keyword evidence="2" id="KW-0479">Metal-binding</keyword>
<feature type="domain" description="RING-type" evidence="10">
    <location>
        <begin position="20"/>
        <end position="64"/>
    </location>
</feature>
<dbReference type="AlphaFoldDB" id="A0A913YBC6"/>
<keyword evidence="9" id="KW-0175">Coiled coil</keyword>
<dbReference type="PROSITE" id="PS50194">
    <property type="entry name" value="FILAMIN_REPEAT"/>
    <property type="match status" value="1"/>
</dbReference>
<dbReference type="InterPro" id="IPR001258">
    <property type="entry name" value="NHL_repeat"/>
</dbReference>
<dbReference type="InterPro" id="IPR018957">
    <property type="entry name" value="Znf_C3HC4_RING-type"/>
</dbReference>
<evidence type="ECO:0000313" key="12">
    <source>
        <dbReference type="EnsemblMetazoa" id="XP_020917686.1"/>
    </source>
</evidence>
<dbReference type="Pfam" id="PF00643">
    <property type="entry name" value="zf-B_box"/>
    <property type="match status" value="1"/>
</dbReference>
<dbReference type="KEGG" id="epa:110254973"/>
<keyword evidence="5" id="KW-0862">Zinc</keyword>
<evidence type="ECO:0000256" key="2">
    <source>
        <dbReference type="ARBA" id="ARBA00022723"/>
    </source>
</evidence>
<evidence type="ECO:0000259" key="11">
    <source>
        <dbReference type="PROSITE" id="PS50119"/>
    </source>
</evidence>
<evidence type="ECO:0000313" key="13">
    <source>
        <dbReference type="Proteomes" id="UP000887567"/>
    </source>
</evidence>
<dbReference type="InterPro" id="IPR014756">
    <property type="entry name" value="Ig_E-set"/>
</dbReference>
<dbReference type="Gene3D" id="2.60.40.10">
    <property type="entry name" value="Immunoglobulins"/>
    <property type="match status" value="1"/>
</dbReference>
<dbReference type="SUPFAM" id="SSF57845">
    <property type="entry name" value="B-box zinc-binding domain"/>
    <property type="match status" value="1"/>
</dbReference>
<dbReference type="PROSITE" id="PS50089">
    <property type="entry name" value="ZF_RING_2"/>
    <property type="match status" value="1"/>
</dbReference>
<evidence type="ECO:0000256" key="8">
    <source>
        <dbReference type="PROSITE-ProRule" id="PRU00504"/>
    </source>
</evidence>
<dbReference type="Pfam" id="PF00630">
    <property type="entry name" value="Filamin"/>
    <property type="match status" value="1"/>
</dbReference>
<dbReference type="InterPro" id="IPR013083">
    <property type="entry name" value="Znf_RING/FYVE/PHD"/>
</dbReference>
<accession>A0A913YBC6</accession>
<comment type="similarity">
    <text evidence="1">Belongs to the TRIM/RBCC family.</text>
</comment>
<dbReference type="InterPro" id="IPR017868">
    <property type="entry name" value="Filamin/ABP280_repeat-like"/>
</dbReference>
<dbReference type="InterPro" id="IPR011042">
    <property type="entry name" value="6-blade_b-propeller_TolB-like"/>
</dbReference>
<feature type="repeat" description="Filamin" evidence="7">
    <location>
        <begin position="373"/>
        <end position="472"/>
    </location>
</feature>
<feature type="repeat" description="NHL" evidence="8">
    <location>
        <begin position="716"/>
        <end position="757"/>
    </location>
</feature>
<dbReference type="SMART" id="SM00184">
    <property type="entry name" value="RING"/>
    <property type="match status" value="1"/>
</dbReference>
<proteinExistence type="inferred from homology"/>
<dbReference type="SUPFAM" id="SSF81296">
    <property type="entry name" value="E set domains"/>
    <property type="match status" value="1"/>
</dbReference>
<evidence type="ECO:0000256" key="5">
    <source>
        <dbReference type="ARBA" id="ARBA00022833"/>
    </source>
</evidence>
<feature type="domain" description="B box-type" evidence="11">
    <location>
        <begin position="164"/>
        <end position="207"/>
    </location>
</feature>
<dbReference type="Pfam" id="PF00097">
    <property type="entry name" value="zf-C3HC4"/>
    <property type="match status" value="1"/>
</dbReference>
<dbReference type="PROSITE" id="PS50119">
    <property type="entry name" value="ZF_BBOX"/>
    <property type="match status" value="1"/>
</dbReference>
<evidence type="ECO:0000256" key="3">
    <source>
        <dbReference type="ARBA" id="ARBA00022737"/>
    </source>
</evidence>
<dbReference type="InterPro" id="IPR001841">
    <property type="entry name" value="Znf_RING"/>
</dbReference>
<evidence type="ECO:0000256" key="9">
    <source>
        <dbReference type="SAM" id="Coils"/>
    </source>
</evidence>
<sequence>MSEPFLYLGATDDLEAQLTCAICNDIFTDPRTLPCLHTFCFKCIKSWNEACHKEMKRLRCPTCRAVVKVEEDDISKLPSSFTYNSLLQLFNVMKTKTDEHNQQQLPECVSCNKRSVLVGFCAQCEGMICNECINQHKTIKPLIKTHQATLWSEFKTQNVNSYINNQAICKEKFHQKCRLDYYCITCRKCICQKCGTTSHSRHDKASIEEAAEDAKKLIRKEKDRLNELLSGYKNDFEQSNENMTRIQSEVDVAKAKVQNDIQAIMKILQDRQNALIATLDGLLAEQTTANEYEKKEINANIQQVSELKHQCETMEEKNLEKFILESYENLLEVCKATAQNKSALSTKPVNVRYIPNPEVIPLMRKFKLGEVVESVTDPSRCSIESLSDVRCGFLNEFVILTRNSQGDICHTWKDIIDVQIQDVDGNDVEKEMIETETGRFVVKYKADKPSLYKVVVSIGEKQITNSPRNIETIDAKAQFKPLKIIDVKDRMSSPIALDVSYSGDIAVVNNNDYRKNVRVVLFNADGEYLRDIGGAGSGDGQLSNPYGVVFIEDKIVITDNPGDCGCIKVFDIDGTYKRTLFKLPEGMVLRRMCTVNKTIACLCYNKNNKETFIKHFDKHSYDHLHDIKLDVPDDGHGSPFSLAYDNNKYFVSFFGVNIVYVFDENGVVLYTFGMKGDKEGQFDGLRGLAVFGKEMLLVCDLYNQRVPVFSQDGQFIRSFGSKDAGLGQINGPYDVAVTPDGRVFVVEYWGKRVQVWR</sequence>
<dbReference type="RefSeq" id="XP_020917686.1">
    <property type="nucleotide sequence ID" value="XM_021062027.2"/>
</dbReference>
<dbReference type="Proteomes" id="UP000887567">
    <property type="component" value="Unplaced"/>
</dbReference>
<dbReference type="Gene3D" id="2.120.10.30">
    <property type="entry name" value="TolB, C-terminal domain"/>
    <property type="match status" value="2"/>
</dbReference>
<dbReference type="InterPro" id="IPR013783">
    <property type="entry name" value="Ig-like_fold"/>
</dbReference>
<evidence type="ECO:0000259" key="10">
    <source>
        <dbReference type="PROSITE" id="PS50089"/>
    </source>
</evidence>
<organism evidence="12 13">
    <name type="scientific">Exaiptasia diaphana</name>
    <name type="common">Tropical sea anemone</name>
    <name type="synonym">Aiptasia pulchella</name>
    <dbReference type="NCBI Taxonomy" id="2652724"/>
    <lineage>
        <taxon>Eukaryota</taxon>
        <taxon>Metazoa</taxon>
        <taxon>Cnidaria</taxon>
        <taxon>Anthozoa</taxon>
        <taxon>Hexacorallia</taxon>
        <taxon>Actiniaria</taxon>
        <taxon>Aiptasiidae</taxon>
        <taxon>Exaiptasia</taxon>
    </lineage>
</organism>
<dbReference type="InterPro" id="IPR001298">
    <property type="entry name" value="Filamin/ABP280_rpt"/>
</dbReference>
<dbReference type="PANTHER" id="PTHR25462">
    <property type="entry name" value="BONUS, ISOFORM C-RELATED"/>
    <property type="match status" value="1"/>
</dbReference>
<evidence type="ECO:0000256" key="4">
    <source>
        <dbReference type="ARBA" id="ARBA00022771"/>
    </source>
</evidence>
<dbReference type="SUPFAM" id="SSF101898">
    <property type="entry name" value="NHL repeat"/>
    <property type="match status" value="1"/>
</dbReference>
<evidence type="ECO:0000256" key="6">
    <source>
        <dbReference type="PROSITE-ProRule" id="PRU00024"/>
    </source>
</evidence>
<dbReference type="Gene3D" id="3.30.40.10">
    <property type="entry name" value="Zinc/RING finger domain, C3HC4 (zinc finger)"/>
    <property type="match status" value="1"/>
</dbReference>
<dbReference type="InterPro" id="IPR000315">
    <property type="entry name" value="Znf_B-box"/>
</dbReference>
<dbReference type="InterPro" id="IPR047153">
    <property type="entry name" value="TRIM45/56/19-like"/>
</dbReference>
<protein>
    <submittedName>
        <fullName evidence="12">Uncharacterized protein</fullName>
    </submittedName>
</protein>
<dbReference type="EnsemblMetazoa" id="XM_021062027.2">
    <property type="protein sequence ID" value="XP_020917686.1"/>
    <property type="gene ID" value="LOC110254973"/>
</dbReference>
<dbReference type="InterPro" id="IPR017907">
    <property type="entry name" value="Znf_RING_CS"/>
</dbReference>
<reference evidence="12" key="1">
    <citation type="submission" date="2022-11" db="UniProtKB">
        <authorList>
            <consortium name="EnsemblMetazoa"/>
        </authorList>
    </citation>
    <scope>IDENTIFICATION</scope>
</reference>
<evidence type="ECO:0000256" key="1">
    <source>
        <dbReference type="ARBA" id="ARBA00008518"/>
    </source>
</evidence>
<dbReference type="GeneID" id="110254973"/>
<dbReference type="GO" id="GO:0008270">
    <property type="term" value="F:zinc ion binding"/>
    <property type="evidence" value="ECO:0007669"/>
    <property type="project" value="UniProtKB-KW"/>
</dbReference>
<dbReference type="PROSITE" id="PS00518">
    <property type="entry name" value="ZF_RING_1"/>
    <property type="match status" value="1"/>
</dbReference>
<dbReference type="PANTHER" id="PTHR25462:SF296">
    <property type="entry name" value="MEIOTIC P26, ISOFORM F"/>
    <property type="match status" value="1"/>
</dbReference>
<dbReference type="PROSITE" id="PS51125">
    <property type="entry name" value="NHL"/>
    <property type="match status" value="1"/>
</dbReference>
<evidence type="ECO:0000256" key="7">
    <source>
        <dbReference type="PROSITE-ProRule" id="PRU00087"/>
    </source>
</evidence>
<dbReference type="OrthoDB" id="342730at2759"/>
<keyword evidence="13" id="KW-1185">Reference proteome</keyword>
<keyword evidence="3" id="KW-0677">Repeat</keyword>